<protein>
    <submittedName>
        <fullName evidence="6">ABC transporter ATP-binding protein</fullName>
    </submittedName>
</protein>
<dbReference type="RefSeq" id="WP_009627065.1">
    <property type="nucleotide sequence ID" value="NZ_VBTY01000073.1"/>
</dbReference>
<keyword evidence="7" id="KW-1185">Reference proteome</keyword>
<evidence type="ECO:0000313" key="6">
    <source>
        <dbReference type="EMBL" id="MDG3494959.1"/>
    </source>
</evidence>
<dbReference type="PROSITE" id="PS50893">
    <property type="entry name" value="ABC_TRANSPORTER_2"/>
    <property type="match status" value="1"/>
</dbReference>
<evidence type="ECO:0000313" key="7">
    <source>
        <dbReference type="Proteomes" id="UP001152872"/>
    </source>
</evidence>
<dbReference type="InterPro" id="IPR015860">
    <property type="entry name" value="ABC_transpr_TagH-like"/>
</dbReference>
<feature type="domain" description="ABC transporter" evidence="5">
    <location>
        <begin position="49"/>
        <end position="270"/>
    </location>
</feature>
<evidence type="ECO:0000256" key="1">
    <source>
        <dbReference type="ARBA" id="ARBA00005417"/>
    </source>
</evidence>
<organism evidence="6 7">
    <name type="scientific">Pseudanabaena catenata USMAC16</name>
    <dbReference type="NCBI Taxonomy" id="1855837"/>
    <lineage>
        <taxon>Bacteria</taxon>
        <taxon>Bacillati</taxon>
        <taxon>Cyanobacteriota</taxon>
        <taxon>Cyanophyceae</taxon>
        <taxon>Pseudanabaenales</taxon>
        <taxon>Pseudanabaenaceae</taxon>
        <taxon>Pseudanabaena</taxon>
    </lineage>
</organism>
<dbReference type="PANTHER" id="PTHR46743">
    <property type="entry name" value="TEICHOIC ACIDS EXPORT ATP-BINDING PROTEIN TAGH"/>
    <property type="match status" value="1"/>
</dbReference>
<dbReference type="GO" id="GO:0016020">
    <property type="term" value="C:membrane"/>
    <property type="evidence" value="ECO:0007669"/>
    <property type="project" value="InterPro"/>
</dbReference>
<dbReference type="InterPro" id="IPR027417">
    <property type="entry name" value="P-loop_NTPase"/>
</dbReference>
<keyword evidence="3" id="KW-0547">Nucleotide-binding</keyword>
<dbReference type="InterPro" id="IPR050683">
    <property type="entry name" value="Bact_Polysacc_Export_ATP-bd"/>
</dbReference>
<dbReference type="AlphaFoldDB" id="A0A9X4M8N9"/>
<dbReference type="EMBL" id="VBTY01000073">
    <property type="protein sequence ID" value="MDG3494959.1"/>
    <property type="molecule type" value="Genomic_DNA"/>
</dbReference>
<gene>
    <name evidence="6" type="ORF">FEV09_10360</name>
</gene>
<comment type="caution">
    <text evidence="6">The sequence shown here is derived from an EMBL/GenBank/DDBJ whole genome shotgun (WGS) entry which is preliminary data.</text>
</comment>
<dbReference type="GO" id="GO:0016887">
    <property type="term" value="F:ATP hydrolysis activity"/>
    <property type="evidence" value="ECO:0007669"/>
    <property type="project" value="InterPro"/>
</dbReference>
<dbReference type="InterPro" id="IPR003593">
    <property type="entry name" value="AAA+_ATPase"/>
</dbReference>
<dbReference type="SUPFAM" id="SSF52540">
    <property type="entry name" value="P-loop containing nucleoside triphosphate hydrolases"/>
    <property type="match status" value="1"/>
</dbReference>
<dbReference type="InterPro" id="IPR003439">
    <property type="entry name" value="ABC_transporter-like_ATP-bd"/>
</dbReference>
<keyword evidence="2" id="KW-0813">Transport</keyword>
<name>A0A9X4M8N9_9CYAN</name>
<sequence>MSETAVKVENLSKSYTINHQGDGSASYSKSLRETISYGIKSFSQKLLKSSSEGINNSSREQFLALQNVSFEIKQGDRIGVIGRNGAGKSTLLKILSRITEPTSGRISIRGRVASLLEVGTGFHPELTGRENIYLNGAILGMGKVEIQKKFHEIVEFAGVSKFIDTPVKKYSSGMYTRLAFSVAAHLEPEILIVDEVLAVGDVQFQKKCLGKMQSISKDEGRTVLFVSHNMDAIQRLCSKCLMLEKGKLIANDITSNVMTIYLSNNSQESSPNEWIDLSNVNRSGTGEARFTKFQYSSFNDSTYSHPYPNGVLEFTLGIESNEERLIGSLAVTIYNSLGVKLVNADIASLGQIVTLNAGQNIFKLRIEELHLNPDTYVVGFWLADTRSNNVLDFVEPTFDIEVVDSAKEGYGAKRTFDGAVTCKFTLLSSE</sequence>
<dbReference type="Gene3D" id="2.70.50.60">
    <property type="entry name" value="abc- transporter (atp binding component) like domain"/>
    <property type="match status" value="1"/>
</dbReference>
<dbReference type="GO" id="GO:0005524">
    <property type="term" value="F:ATP binding"/>
    <property type="evidence" value="ECO:0007669"/>
    <property type="project" value="UniProtKB-KW"/>
</dbReference>
<evidence type="ECO:0000256" key="3">
    <source>
        <dbReference type="ARBA" id="ARBA00022741"/>
    </source>
</evidence>
<evidence type="ECO:0000259" key="5">
    <source>
        <dbReference type="PROSITE" id="PS50893"/>
    </source>
</evidence>
<dbReference type="Gene3D" id="3.40.50.300">
    <property type="entry name" value="P-loop containing nucleotide triphosphate hydrolases"/>
    <property type="match status" value="1"/>
</dbReference>
<accession>A0A9X4M8N9</accession>
<proteinExistence type="inferred from homology"/>
<dbReference type="InterPro" id="IPR029439">
    <property type="entry name" value="Wzt_C"/>
</dbReference>
<evidence type="ECO:0000256" key="4">
    <source>
        <dbReference type="ARBA" id="ARBA00022840"/>
    </source>
</evidence>
<comment type="similarity">
    <text evidence="1">Belongs to the ABC transporter superfamily.</text>
</comment>
<keyword evidence="4 6" id="KW-0067">ATP-binding</keyword>
<dbReference type="GO" id="GO:0140359">
    <property type="term" value="F:ABC-type transporter activity"/>
    <property type="evidence" value="ECO:0007669"/>
    <property type="project" value="InterPro"/>
</dbReference>
<dbReference type="CDD" id="cd03220">
    <property type="entry name" value="ABC_KpsT_Wzt"/>
    <property type="match status" value="1"/>
</dbReference>
<dbReference type="Pfam" id="PF00005">
    <property type="entry name" value="ABC_tran"/>
    <property type="match status" value="1"/>
</dbReference>
<dbReference type="SMART" id="SM00382">
    <property type="entry name" value="AAA"/>
    <property type="match status" value="1"/>
</dbReference>
<reference evidence="6" key="1">
    <citation type="submission" date="2019-05" db="EMBL/GenBank/DDBJ databases">
        <title>Whole genome sequencing of Pseudanabaena catenata USMAC16.</title>
        <authorList>
            <person name="Khan Z."/>
            <person name="Omar W.M."/>
            <person name="Convey P."/>
            <person name="Merican F."/>
            <person name="Najimudin N."/>
        </authorList>
    </citation>
    <scope>NUCLEOTIDE SEQUENCE</scope>
    <source>
        <strain evidence="6">USMAC16</strain>
    </source>
</reference>
<evidence type="ECO:0000256" key="2">
    <source>
        <dbReference type="ARBA" id="ARBA00022448"/>
    </source>
</evidence>
<dbReference type="PANTHER" id="PTHR46743:SF2">
    <property type="entry name" value="TEICHOIC ACIDS EXPORT ATP-BINDING PROTEIN TAGH"/>
    <property type="match status" value="1"/>
</dbReference>
<dbReference type="Pfam" id="PF14524">
    <property type="entry name" value="Wzt_C"/>
    <property type="match status" value="1"/>
</dbReference>
<dbReference type="Proteomes" id="UP001152872">
    <property type="component" value="Unassembled WGS sequence"/>
</dbReference>